<proteinExistence type="predicted"/>
<gene>
    <name evidence="2" type="ORF">EVAR_71140_1</name>
</gene>
<comment type="caution">
    <text evidence="2">The sequence shown here is derived from an EMBL/GenBank/DDBJ whole genome shotgun (WGS) entry which is preliminary data.</text>
</comment>
<dbReference type="Proteomes" id="UP000299102">
    <property type="component" value="Unassembled WGS sequence"/>
</dbReference>
<accession>A0A4C2ACR2</accession>
<sequence length="107" mass="12054">MAQCTPIRCTVPRQPYSTRKRPAARGRSPTPEALSARNFALMFPAHCSRRFIIHAAPQSRPPRRIDGCAVPARSLSMARFDLEQFWTGSSIGTPVRNIIRFVSERSE</sequence>
<name>A0A4C2ACR2_EUMVA</name>
<keyword evidence="3" id="KW-1185">Reference proteome</keyword>
<organism evidence="2 3">
    <name type="scientific">Eumeta variegata</name>
    <name type="common">Bagworm moth</name>
    <name type="synonym">Eumeta japonica</name>
    <dbReference type="NCBI Taxonomy" id="151549"/>
    <lineage>
        <taxon>Eukaryota</taxon>
        <taxon>Metazoa</taxon>
        <taxon>Ecdysozoa</taxon>
        <taxon>Arthropoda</taxon>
        <taxon>Hexapoda</taxon>
        <taxon>Insecta</taxon>
        <taxon>Pterygota</taxon>
        <taxon>Neoptera</taxon>
        <taxon>Endopterygota</taxon>
        <taxon>Lepidoptera</taxon>
        <taxon>Glossata</taxon>
        <taxon>Ditrysia</taxon>
        <taxon>Tineoidea</taxon>
        <taxon>Psychidae</taxon>
        <taxon>Oiketicinae</taxon>
        <taxon>Eumeta</taxon>
    </lineage>
</organism>
<feature type="region of interest" description="Disordered" evidence="1">
    <location>
        <begin position="1"/>
        <end position="32"/>
    </location>
</feature>
<evidence type="ECO:0000313" key="3">
    <source>
        <dbReference type="Proteomes" id="UP000299102"/>
    </source>
</evidence>
<evidence type="ECO:0000313" key="2">
    <source>
        <dbReference type="EMBL" id="GBP97870.1"/>
    </source>
</evidence>
<dbReference type="AlphaFoldDB" id="A0A4C2ACR2"/>
<reference evidence="2 3" key="1">
    <citation type="journal article" date="2019" name="Commun. Biol.">
        <title>The bagworm genome reveals a unique fibroin gene that provides high tensile strength.</title>
        <authorList>
            <person name="Kono N."/>
            <person name="Nakamura H."/>
            <person name="Ohtoshi R."/>
            <person name="Tomita M."/>
            <person name="Numata K."/>
            <person name="Arakawa K."/>
        </authorList>
    </citation>
    <scope>NUCLEOTIDE SEQUENCE [LARGE SCALE GENOMIC DNA]</scope>
</reference>
<protein>
    <submittedName>
        <fullName evidence="2">Uncharacterized protein</fullName>
    </submittedName>
</protein>
<evidence type="ECO:0000256" key="1">
    <source>
        <dbReference type="SAM" id="MobiDB-lite"/>
    </source>
</evidence>
<dbReference type="EMBL" id="BGZK01003018">
    <property type="protein sequence ID" value="GBP97870.1"/>
    <property type="molecule type" value="Genomic_DNA"/>
</dbReference>